<dbReference type="PIRSF" id="PIRSF005814">
    <property type="entry name" value="MutS_YshD"/>
    <property type="match status" value="1"/>
</dbReference>
<comment type="subunit">
    <text evidence="8">Homodimer. Binds to stalled ribosomes, contacting rRNA.</text>
</comment>
<evidence type="ECO:0000256" key="3">
    <source>
        <dbReference type="ARBA" id="ARBA00022741"/>
    </source>
</evidence>
<dbReference type="PANTHER" id="PTHR48466">
    <property type="entry name" value="OS10G0509000 PROTEIN-RELATED"/>
    <property type="match status" value="1"/>
</dbReference>
<keyword evidence="7 8" id="KW-0238">DNA-binding</keyword>
<dbReference type="HAMAP" id="MF_00092">
    <property type="entry name" value="MutS2"/>
    <property type="match status" value="1"/>
</dbReference>
<dbReference type="EC" id="3.6.4.-" evidence="8"/>
<evidence type="ECO:0000313" key="12">
    <source>
        <dbReference type="EMBL" id="MFM9413161.1"/>
    </source>
</evidence>
<dbReference type="SMART" id="SM00534">
    <property type="entry name" value="MUTSac"/>
    <property type="match status" value="1"/>
</dbReference>
<dbReference type="SUPFAM" id="SSF48334">
    <property type="entry name" value="DNA repair protein MutS, domain III"/>
    <property type="match status" value="1"/>
</dbReference>
<dbReference type="Pfam" id="PF01713">
    <property type="entry name" value="Smr"/>
    <property type="match status" value="1"/>
</dbReference>
<evidence type="ECO:0000256" key="7">
    <source>
        <dbReference type="ARBA" id="ARBA00023125"/>
    </source>
</evidence>
<evidence type="ECO:0000259" key="11">
    <source>
        <dbReference type="PROSITE" id="PS50828"/>
    </source>
</evidence>
<dbReference type="Gene3D" id="3.40.50.300">
    <property type="entry name" value="P-loop containing nucleotide triphosphate hydrolases"/>
    <property type="match status" value="1"/>
</dbReference>
<dbReference type="RefSeq" id="WP_408976779.1">
    <property type="nucleotide sequence ID" value="NZ_JBJUVG010000002.1"/>
</dbReference>
<dbReference type="InterPro" id="IPR036187">
    <property type="entry name" value="DNA_mismatch_repair_MutS_sf"/>
</dbReference>
<evidence type="ECO:0000256" key="10">
    <source>
        <dbReference type="SAM" id="MobiDB-lite"/>
    </source>
</evidence>
<dbReference type="InterPro" id="IPR036063">
    <property type="entry name" value="Smr_dom_sf"/>
</dbReference>
<dbReference type="InterPro" id="IPR046893">
    <property type="entry name" value="MSSS"/>
</dbReference>
<gene>
    <name evidence="8" type="primary">mutS2</name>
    <name evidence="8" type="synonym">rqcU</name>
    <name evidence="12" type="ORF">ACKQTC_02100</name>
</gene>
<dbReference type="InterPro" id="IPR000432">
    <property type="entry name" value="DNA_mismatch_repair_MutS_C"/>
</dbReference>
<keyword evidence="6 8" id="KW-0694">RNA-binding</keyword>
<dbReference type="NCBIfam" id="TIGR01069">
    <property type="entry name" value="mutS2"/>
    <property type="match status" value="1"/>
</dbReference>
<feature type="coiled-coil region" evidence="9">
    <location>
        <begin position="511"/>
        <end position="606"/>
    </location>
</feature>
<feature type="region of interest" description="Disordered" evidence="10">
    <location>
        <begin position="693"/>
        <end position="714"/>
    </location>
</feature>
<keyword evidence="3 8" id="KW-0547">Nucleotide-binding</keyword>
<dbReference type="GO" id="GO:0004519">
    <property type="term" value="F:endonuclease activity"/>
    <property type="evidence" value="ECO:0007669"/>
    <property type="project" value="UniProtKB-KW"/>
</dbReference>
<dbReference type="PROSITE" id="PS00486">
    <property type="entry name" value="DNA_MISMATCH_REPAIR_2"/>
    <property type="match status" value="1"/>
</dbReference>
<dbReference type="PANTHER" id="PTHR48466:SF2">
    <property type="entry name" value="OS10G0509000 PROTEIN"/>
    <property type="match status" value="1"/>
</dbReference>
<feature type="compositionally biased region" description="Basic residues" evidence="10">
    <location>
        <begin position="621"/>
        <end position="631"/>
    </location>
</feature>
<evidence type="ECO:0000256" key="5">
    <source>
        <dbReference type="ARBA" id="ARBA00022840"/>
    </source>
</evidence>
<evidence type="ECO:0000256" key="6">
    <source>
        <dbReference type="ARBA" id="ARBA00022884"/>
    </source>
</evidence>
<accession>A0ABW9GYS9</accession>
<dbReference type="SUPFAM" id="SSF52540">
    <property type="entry name" value="P-loop containing nucleoside triphosphate hydrolases"/>
    <property type="match status" value="1"/>
</dbReference>
<feature type="compositionally biased region" description="Basic and acidic residues" evidence="10">
    <location>
        <begin position="632"/>
        <end position="643"/>
    </location>
</feature>
<protein>
    <recommendedName>
        <fullName evidence="8">Endonuclease MutS2</fullName>
        <ecNumber evidence="8">3.1.-.-</ecNumber>
    </recommendedName>
    <alternativeName>
        <fullName evidence="8">Ribosome-associated protein quality control-upstream factor</fullName>
        <shortName evidence="8">RQC-upstream factor</shortName>
        <shortName evidence="8">RqcU</shortName>
        <ecNumber evidence="8">3.6.4.-</ecNumber>
    </alternativeName>
</protein>
<dbReference type="SMART" id="SM00463">
    <property type="entry name" value="SMR"/>
    <property type="match status" value="1"/>
</dbReference>
<keyword evidence="13" id="KW-1185">Reference proteome</keyword>
<proteinExistence type="inferred from homology"/>
<dbReference type="PROSITE" id="PS50828">
    <property type="entry name" value="SMR"/>
    <property type="match status" value="1"/>
</dbReference>
<dbReference type="InterPro" id="IPR027417">
    <property type="entry name" value="P-loop_NTPase"/>
</dbReference>
<comment type="function">
    <text evidence="8">Acts as a ribosome collision sensor, splitting the ribosome into its 2 subunits. Detects stalled/collided 70S ribosomes which it binds and splits by an ATP-hydrolysis driven conformational change. Acts upstream of the ribosome quality control system (RQC), a ribosome-associated complex that mediates the extraction of incompletely synthesized nascent chains from stalled ribosomes and their subsequent degradation. Probably generates substrates for RQC.</text>
</comment>
<dbReference type="SMART" id="SM00533">
    <property type="entry name" value="MUTSd"/>
    <property type="match status" value="1"/>
</dbReference>
<dbReference type="Proteomes" id="UP001631949">
    <property type="component" value="Unassembled WGS sequence"/>
</dbReference>
<evidence type="ECO:0000313" key="13">
    <source>
        <dbReference type="Proteomes" id="UP001631949"/>
    </source>
</evidence>
<organism evidence="12 13">
    <name type="scientific">Peptococcus simiae</name>
    <dbReference type="NCBI Taxonomy" id="1643805"/>
    <lineage>
        <taxon>Bacteria</taxon>
        <taxon>Bacillati</taxon>
        <taxon>Bacillota</taxon>
        <taxon>Clostridia</taxon>
        <taxon>Eubacteriales</taxon>
        <taxon>Peptococcaceae</taxon>
        <taxon>Peptococcus</taxon>
    </lineage>
</organism>
<feature type="binding site" evidence="8">
    <location>
        <begin position="341"/>
        <end position="348"/>
    </location>
    <ligand>
        <name>ATP</name>
        <dbReference type="ChEBI" id="CHEBI:30616"/>
    </ligand>
</feature>
<evidence type="ECO:0000256" key="9">
    <source>
        <dbReference type="SAM" id="Coils"/>
    </source>
</evidence>
<evidence type="ECO:0000256" key="2">
    <source>
        <dbReference type="ARBA" id="ARBA00022730"/>
    </source>
</evidence>
<keyword evidence="2 8" id="KW-0699">rRNA-binding</keyword>
<dbReference type="Pfam" id="PF00488">
    <property type="entry name" value="MutS_V"/>
    <property type="match status" value="1"/>
</dbReference>
<keyword evidence="1 8" id="KW-0540">Nuclease</keyword>
<comment type="caution">
    <text evidence="12">The sequence shown here is derived from an EMBL/GenBank/DDBJ whole genome shotgun (WGS) entry which is preliminary data.</text>
</comment>
<dbReference type="Gene3D" id="3.30.1370.110">
    <property type="match status" value="1"/>
</dbReference>
<evidence type="ECO:0000256" key="4">
    <source>
        <dbReference type="ARBA" id="ARBA00022801"/>
    </source>
</evidence>
<dbReference type="EC" id="3.1.-.-" evidence="8"/>
<keyword evidence="8 12" id="KW-0255">Endonuclease</keyword>
<evidence type="ECO:0000256" key="1">
    <source>
        <dbReference type="ARBA" id="ARBA00022722"/>
    </source>
</evidence>
<feature type="coiled-coil region" evidence="9">
    <location>
        <begin position="153"/>
        <end position="180"/>
    </location>
</feature>
<feature type="region of interest" description="Disordered" evidence="10">
    <location>
        <begin position="621"/>
        <end position="643"/>
    </location>
</feature>
<evidence type="ECO:0000256" key="8">
    <source>
        <dbReference type="HAMAP-Rule" id="MF_00092"/>
    </source>
</evidence>
<comment type="function">
    <text evidence="8">Endonuclease that is involved in the suppression of homologous recombination and thus may have a key role in the control of bacterial genetic diversity.</text>
</comment>
<feature type="domain" description="Smr" evidence="11">
    <location>
        <begin position="719"/>
        <end position="794"/>
    </location>
</feature>
<dbReference type="InterPro" id="IPR005747">
    <property type="entry name" value="MutS2"/>
</dbReference>
<dbReference type="SUPFAM" id="SSF160443">
    <property type="entry name" value="SMR domain-like"/>
    <property type="match status" value="1"/>
</dbReference>
<keyword evidence="9" id="KW-0175">Coiled coil</keyword>
<dbReference type="InterPro" id="IPR007696">
    <property type="entry name" value="DNA_mismatch_repair_MutS_core"/>
</dbReference>
<reference evidence="12 13" key="1">
    <citation type="journal article" date="2016" name="Int. J. Syst. Evol. Microbiol.">
        <title>Peptococcus simiae sp. nov., isolated from rhesus macaque faeces and emended description of the genus Peptococcus.</title>
        <authorList>
            <person name="Shkoporov A.N."/>
            <person name="Efimov B.A."/>
            <person name="Kondova I."/>
            <person name="Ouwerling B."/>
            <person name="Chaplin A.V."/>
            <person name="Shcherbakova V.A."/>
            <person name="Langermans J.A.M."/>
        </authorList>
    </citation>
    <scope>NUCLEOTIDE SEQUENCE [LARGE SCALE GENOMIC DNA]</scope>
    <source>
        <strain evidence="12 13">M108</strain>
    </source>
</reference>
<dbReference type="InterPro" id="IPR002625">
    <property type="entry name" value="Smr_dom"/>
</dbReference>
<comment type="similarity">
    <text evidence="8">Belongs to the DNA mismatch repair MutS family. MutS2 subfamily.</text>
</comment>
<keyword evidence="4 8" id="KW-0378">Hydrolase</keyword>
<dbReference type="InterPro" id="IPR045076">
    <property type="entry name" value="MutS"/>
</dbReference>
<keyword evidence="5 8" id="KW-0067">ATP-binding</keyword>
<dbReference type="Pfam" id="PF20297">
    <property type="entry name" value="MSSS"/>
    <property type="match status" value="1"/>
</dbReference>
<dbReference type="EMBL" id="JBJUVG010000002">
    <property type="protein sequence ID" value="MFM9413161.1"/>
    <property type="molecule type" value="Genomic_DNA"/>
</dbReference>
<name>A0ABW9GYS9_9FIRM</name>
<sequence>MNTAAGLADSKTLEKLDYFKIIDRLEKECSSQLGKQAASRLRPMIHAREVALGQAETAEALSLLEVDGDIPLGGIHDIRDLLKTVKVGGVLEGPSFLRIYTVLYATKRLKSFLLEKHSPNDIPALADWAEGLHVFDTLTKSIKRKIGDDGEVLDHASDKLANIRRNQASLRQQVRSQMEKMLHNRNYEDYFQDQILTIRNNRFVFSVKASYRSKMPGIIHDQSASGATLFIEPLALVEKNNNVAALELADREEVLRILREMADLLRPYVPNLLDNLEILAHLDLTFGKGRLALQMKAVAPDFEEGTFFELIKARHPLLDPETVVPIDIDLGDHRQALIITGPNTGGKTLSLKTAGLLILMHQSGLHIPVREDSRIGLFRRVFADIGDEQSIEQSLSTFSAHLTKICQILPELGKDTLVLYDELGAGTDPSEGAALAIAILEASLAKGSYVLATTHYSRLKRFAYHWPGVTNASVEFDVESLQPTYRLLIGVPGNSNAFAIAKRIGLEESVIDRADQLAKEAESETERLIKNLQEEQLRTAELDRQLKDLQEELDRREADLRHKASTLAKQEEAMLAHSKDKAAKILTEARAEADLIEQELKKLRKDPSQKGVSQVRQLGRRAAKGAAHLRHKNEVSTHKPLEKDSLEVGQEVYLPKFSQGATVLELPDKKGDLLVQAGPMKLNVNISDLAHGGSAGRSSTAGNPKKSAGKKVKSVSTELDIRGQYPEDGVAIMDKYLDEAALNNLNEVTIIHGKGTGILRQAVHTALKKNSHVAGYRLGDFSEGGDGATVVQIK</sequence>